<dbReference type="AlphaFoldDB" id="A0AAF3EGU1"/>
<dbReference type="WBParaSite" id="MBELARI_LOCUS13201">
    <property type="protein sequence ID" value="MBELARI_LOCUS13201"/>
    <property type="gene ID" value="MBELARI_LOCUS13201"/>
</dbReference>
<protein>
    <submittedName>
        <fullName evidence="2">Uncharacterized protein</fullName>
    </submittedName>
</protein>
<evidence type="ECO:0000313" key="2">
    <source>
        <dbReference type="WBParaSite" id="MBELARI_LOCUS13201"/>
    </source>
</evidence>
<reference evidence="2" key="1">
    <citation type="submission" date="2024-02" db="UniProtKB">
        <authorList>
            <consortium name="WormBaseParasite"/>
        </authorList>
    </citation>
    <scope>IDENTIFICATION</scope>
</reference>
<proteinExistence type="predicted"/>
<keyword evidence="1" id="KW-1185">Reference proteome</keyword>
<sequence length="103" mass="11366">MPQSLPNTVLISREAIGDALPYFHQKSECLYLQRQHARIGVPDLQAADAAVPLPAIRSTNHQTRLQKRPVPLWHWPTHLLVPGSTAAAPANSIFGLTFYVGYA</sequence>
<organism evidence="1 2">
    <name type="scientific">Mesorhabditis belari</name>
    <dbReference type="NCBI Taxonomy" id="2138241"/>
    <lineage>
        <taxon>Eukaryota</taxon>
        <taxon>Metazoa</taxon>
        <taxon>Ecdysozoa</taxon>
        <taxon>Nematoda</taxon>
        <taxon>Chromadorea</taxon>
        <taxon>Rhabditida</taxon>
        <taxon>Rhabditina</taxon>
        <taxon>Rhabditomorpha</taxon>
        <taxon>Rhabditoidea</taxon>
        <taxon>Rhabditidae</taxon>
        <taxon>Mesorhabditinae</taxon>
        <taxon>Mesorhabditis</taxon>
    </lineage>
</organism>
<dbReference type="Proteomes" id="UP000887575">
    <property type="component" value="Unassembled WGS sequence"/>
</dbReference>
<name>A0AAF3EGU1_9BILA</name>
<accession>A0AAF3EGU1</accession>
<evidence type="ECO:0000313" key="1">
    <source>
        <dbReference type="Proteomes" id="UP000887575"/>
    </source>
</evidence>